<reference evidence="3" key="1">
    <citation type="submission" date="2013-04" db="EMBL/GenBank/DDBJ databases">
        <authorList>
            <person name="Qu J."/>
            <person name="Murali S.C."/>
            <person name="Bandaranaike D."/>
            <person name="Bellair M."/>
            <person name="Blankenburg K."/>
            <person name="Chao H."/>
            <person name="Dinh H."/>
            <person name="Doddapaneni H."/>
            <person name="Downs B."/>
            <person name="Dugan-Rocha S."/>
            <person name="Elkadiri S."/>
            <person name="Gnanaolivu R.D."/>
            <person name="Hernandez B."/>
            <person name="Javaid M."/>
            <person name="Jayaseelan J.C."/>
            <person name="Lee S."/>
            <person name="Li M."/>
            <person name="Ming W."/>
            <person name="Munidasa M."/>
            <person name="Muniz J."/>
            <person name="Nguyen L."/>
            <person name="Ongeri F."/>
            <person name="Osuji N."/>
            <person name="Pu L.-L."/>
            <person name="Puazo M."/>
            <person name="Qu C."/>
            <person name="Quiroz J."/>
            <person name="Raj R."/>
            <person name="Weissenberger G."/>
            <person name="Xin Y."/>
            <person name="Zou X."/>
            <person name="Han Y."/>
            <person name="Richards S."/>
            <person name="Worley K."/>
            <person name="Muzny D."/>
            <person name="Gibbs R."/>
        </authorList>
    </citation>
    <scope>NUCLEOTIDE SEQUENCE</scope>
    <source>
        <strain evidence="3">Sampled in the wild</strain>
    </source>
</reference>
<organism evidence="3 4">
    <name type="scientific">Ladona fulva</name>
    <name type="common">Scarce chaser dragonfly</name>
    <name type="synonym">Libellula fulva</name>
    <dbReference type="NCBI Taxonomy" id="123851"/>
    <lineage>
        <taxon>Eukaryota</taxon>
        <taxon>Metazoa</taxon>
        <taxon>Ecdysozoa</taxon>
        <taxon>Arthropoda</taxon>
        <taxon>Hexapoda</taxon>
        <taxon>Insecta</taxon>
        <taxon>Pterygota</taxon>
        <taxon>Palaeoptera</taxon>
        <taxon>Odonata</taxon>
        <taxon>Epiprocta</taxon>
        <taxon>Anisoptera</taxon>
        <taxon>Libelluloidea</taxon>
        <taxon>Libellulidae</taxon>
        <taxon>Ladona</taxon>
    </lineage>
</organism>
<name>A0A8K0KS39_LADFU</name>
<gene>
    <name evidence="3" type="ORF">J437_LFUL018604</name>
</gene>
<reference evidence="3" key="2">
    <citation type="submission" date="2017-10" db="EMBL/GenBank/DDBJ databases">
        <title>Ladona fulva Genome sequencing and assembly.</title>
        <authorList>
            <person name="Murali S."/>
            <person name="Richards S."/>
            <person name="Bandaranaike D."/>
            <person name="Bellair M."/>
            <person name="Blankenburg K."/>
            <person name="Chao H."/>
            <person name="Dinh H."/>
            <person name="Doddapaneni H."/>
            <person name="Dugan-Rocha S."/>
            <person name="Elkadiri S."/>
            <person name="Gnanaolivu R."/>
            <person name="Hernandez B."/>
            <person name="Skinner E."/>
            <person name="Javaid M."/>
            <person name="Lee S."/>
            <person name="Li M."/>
            <person name="Ming W."/>
            <person name="Munidasa M."/>
            <person name="Muniz J."/>
            <person name="Nguyen L."/>
            <person name="Hughes D."/>
            <person name="Osuji N."/>
            <person name="Pu L.-L."/>
            <person name="Puazo M."/>
            <person name="Qu C."/>
            <person name="Quiroz J."/>
            <person name="Raj R."/>
            <person name="Weissenberger G."/>
            <person name="Xin Y."/>
            <person name="Zou X."/>
            <person name="Han Y."/>
            <person name="Worley K."/>
            <person name="Muzny D."/>
            <person name="Gibbs R."/>
        </authorList>
    </citation>
    <scope>NUCLEOTIDE SEQUENCE</scope>
    <source>
        <strain evidence="3">Sampled in the wild</strain>
    </source>
</reference>
<feature type="compositionally biased region" description="Acidic residues" evidence="1">
    <location>
        <begin position="41"/>
        <end position="56"/>
    </location>
</feature>
<dbReference type="PANTHER" id="PTHR46599">
    <property type="entry name" value="PIGGYBAC TRANSPOSABLE ELEMENT-DERIVED PROTEIN 4"/>
    <property type="match status" value="1"/>
</dbReference>
<evidence type="ECO:0000313" key="3">
    <source>
        <dbReference type="EMBL" id="KAG8238841.1"/>
    </source>
</evidence>
<sequence>MSRLKSSDDDTVPMLQECDVSDPSDVLSETDEEFIPQGDASETEDNLELNSEESDIASEHSDVDSDEDEVIAKSGRKWSSSVPPVTRRRQCNIFRGSPGATLATNAATTISEVFNMFFDDQIVDTICIFTNAEASRVVQNINVNSPPNEMKTWMDVNSVEIRAFFGVLLIAGALRCRKENISEM</sequence>
<accession>A0A8K0KS39</accession>
<comment type="caution">
    <text evidence="3">The sequence shown here is derived from an EMBL/GenBank/DDBJ whole genome shotgun (WGS) entry which is preliminary data.</text>
</comment>
<dbReference type="EMBL" id="KZ309449">
    <property type="protein sequence ID" value="KAG8238841.1"/>
    <property type="molecule type" value="Genomic_DNA"/>
</dbReference>
<feature type="region of interest" description="Disordered" evidence="1">
    <location>
        <begin position="1"/>
        <end position="83"/>
    </location>
</feature>
<keyword evidence="4" id="KW-1185">Reference proteome</keyword>
<dbReference type="Pfam" id="PF13843">
    <property type="entry name" value="DDE_Tnp_1_7"/>
    <property type="match status" value="1"/>
</dbReference>
<proteinExistence type="predicted"/>
<evidence type="ECO:0000259" key="2">
    <source>
        <dbReference type="Pfam" id="PF13843"/>
    </source>
</evidence>
<dbReference type="InterPro" id="IPR029526">
    <property type="entry name" value="PGBD"/>
</dbReference>
<feature type="domain" description="PiggyBac transposable element-derived protein" evidence="2">
    <location>
        <begin position="111"/>
        <end position="177"/>
    </location>
</feature>
<protein>
    <recommendedName>
        <fullName evidence="2">PiggyBac transposable element-derived protein domain-containing protein</fullName>
    </recommendedName>
</protein>
<dbReference type="PANTHER" id="PTHR46599:SF3">
    <property type="entry name" value="PIGGYBAC TRANSPOSABLE ELEMENT-DERIVED PROTEIN 4"/>
    <property type="match status" value="1"/>
</dbReference>
<dbReference type="AlphaFoldDB" id="A0A8K0KS39"/>
<dbReference type="OrthoDB" id="6772519at2759"/>
<dbReference type="Proteomes" id="UP000792457">
    <property type="component" value="Unassembled WGS sequence"/>
</dbReference>
<evidence type="ECO:0000256" key="1">
    <source>
        <dbReference type="SAM" id="MobiDB-lite"/>
    </source>
</evidence>
<evidence type="ECO:0000313" key="4">
    <source>
        <dbReference type="Proteomes" id="UP000792457"/>
    </source>
</evidence>